<dbReference type="Pfam" id="PF00528">
    <property type="entry name" value="BPD_transp_1"/>
    <property type="match status" value="1"/>
</dbReference>
<keyword evidence="2 7" id="KW-0813">Transport</keyword>
<comment type="caution">
    <text evidence="9">The sequence shown here is derived from an EMBL/GenBank/DDBJ whole genome shotgun (WGS) entry which is preliminary data.</text>
</comment>
<dbReference type="InterPro" id="IPR000515">
    <property type="entry name" value="MetI-like"/>
</dbReference>
<feature type="transmembrane region" description="Helical" evidence="7">
    <location>
        <begin position="123"/>
        <end position="143"/>
    </location>
</feature>
<evidence type="ECO:0000256" key="2">
    <source>
        <dbReference type="ARBA" id="ARBA00022448"/>
    </source>
</evidence>
<organism evidence="9 10">
    <name type="scientific">Nocardioides islandensis</name>
    <dbReference type="NCBI Taxonomy" id="433663"/>
    <lineage>
        <taxon>Bacteria</taxon>
        <taxon>Bacillati</taxon>
        <taxon>Actinomycetota</taxon>
        <taxon>Actinomycetes</taxon>
        <taxon>Propionibacteriales</taxon>
        <taxon>Nocardioidaceae</taxon>
        <taxon>Nocardioides</taxon>
    </lineage>
</organism>
<gene>
    <name evidence="9" type="ORF">ISU07_00695</name>
</gene>
<protein>
    <submittedName>
        <fullName evidence="9">ABC transporter permease</fullName>
    </submittedName>
</protein>
<dbReference type="AlphaFoldDB" id="A0A930V675"/>
<reference evidence="9" key="1">
    <citation type="submission" date="2020-11" db="EMBL/GenBank/DDBJ databases">
        <title>Nocardioides sp. nov., isolated from Soil of Cynanchum wilfordii Hemsley rhizosphere.</title>
        <authorList>
            <person name="Lee J.-S."/>
            <person name="Suh M.K."/>
            <person name="Kim J.-S."/>
        </authorList>
    </citation>
    <scope>NUCLEOTIDE SEQUENCE</scope>
    <source>
        <strain evidence="9">KCTC 19275</strain>
    </source>
</reference>
<dbReference type="EMBL" id="JADKPN010000001">
    <property type="protein sequence ID" value="MBF4761629.1"/>
    <property type="molecule type" value="Genomic_DNA"/>
</dbReference>
<feature type="transmembrane region" description="Helical" evidence="7">
    <location>
        <begin position="205"/>
        <end position="221"/>
    </location>
</feature>
<keyword evidence="4 7" id="KW-0812">Transmembrane</keyword>
<dbReference type="Proteomes" id="UP000640489">
    <property type="component" value="Unassembled WGS sequence"/>
</dbReference>
<evidence type="ECO:0000313" key="9">
    <source>
        <dbReference type="EMBL" id="MBF4761629.1"/>
    </source>
</evidence>
<dbReference type="InterPro" id="IPR045621">
    <property type="entry name" value="BPD_transp_1_N"/>
</dbReference>
<dbReference type="PANTHER" id="PTHR43163:SF3">
    <property type="entry name" value="PEPTIDE ABC TRANSPORTER PERMEASE PROTEIN"/>
    <property type="match status" value="1"/>
</dbReference>
<keyword evidence="6 7" id="KW-0472">Membrane</keyword>
<keyword evidence="3" id="KW-1003">Cell membrane</keyword>
<evidence type="ECO:0000256" key="7">
    <source>
        <dbReference type="RuleBase" id="RU363032"/>
    </source>
</evidence>
<proteinExistence type="inferred from homology"/>
<evidence type="ECO:0000259" key="8">
    <source>
        <dbReference type="PROSITE" id="PS50928"/>
    </source>
</evidence>
<evidence type="ECO:0000313" key="10">
    <source>
        <dbReference type="Proteomes" id="UP000640489"/>
    </source>
</evidence>
<dbReference type="InterPro" id="IPR035906">
    <property type="entry name" value="MetI-like_sf"/>
</dbReference>
<dbReference type="SUPFAM" id="SSF161098">
    <property type="entry name" value="MetI-like"/>
    <property type="match status" value="1"/>
</dbReference>
<dbReference type="CDD" id="cd06261">
    <property type="entry name" value="TM_PBP2"/>
    <property type="match status" value="1"/>
</dbReference>
<feature type="transmembrane region" description="Helical" evidence="7">
    <location>
        <begin position="33"/>
        <end position="54"/>
    </location>
</feature>
<evidence type="ECO:0000256" key="4">
    <source>
        <dbReference type="ARBA" id="ARBA00022692"/>
    </source>
</evidence>
<dbReference type="GO" id="GO:0055085">
    <property type="term" value="P:transmembrane transport"/>
    <property type="evidence" value="ECO:0007669"/>
    <property type="project" value="InterPro"/>
</dbReference>
<evidence type="ECO:0000256" key="1">
    <source>
        <dbReference type="ARBA" id="ARBA00004651"/>
    </source>
</evidence>
<evidence type="ECO:0000256" key="3">
    <source>
        <dbReference type="ARBA" id="ARBA00022475"/>
    </source>
</evidence>
<feature type="domain" description="ABC transmembrane type-1" evidence="8">
    <location>
        <begin position="119"/>
        <end position="324"/>
    </location>
</feature>
<feature type="transmembrane region" description="Helical" evidence="7">
    <location>
        <begin position="305"/>
        <end position="331"/>
    </location>
</feature>
<comment type="subcellular location">
    <subcellularLocation>
        <location evidence="1 7">Cell membrane</location>
        <topology evidence="1 7">Multi-pass membrane protein</topology>
    </subcellularLocation>
</comment>
<dbReference type="PANTHER" id="PTHR43163">
    <property type="entry name" value="DIPEPTIDE TRANSPORT SYSTEM PERMEASE PROTEIN DPPB-RELATED"/>
    <property type="match status" value="1"/>
</dbReference>
<feature type="transmembrane region" description="Helical" evidence="7">
    <location>
        <begin position="259"/>
        <end position="285"/>
    </location>
</feature>
<dbReference type="GO" id="GO:0005886">
    <property type="term" value="C:plasma membrane"/>
    <property type="evidence" value="ECO:0007669"/>
    <property type="project" value="UniProtKB-SubCell"/>
</dbReference>
<keyword evidence="10" id="KW-1185">Reference proteome</keyword>
<dbReference type="RefSeq" id="WP_194704835.1">
    <property type="nucleotide sequence ID" value="NZ_JADKPN010000001.1"/>
</dbReference>
<feature type="transmembrane region" description="Helical" evidence="7">
    <location>
        <begin position="155"/>
        <end position="181"/>
    </location>
</feature>
<sequence>MTAQLESPAAPTTGEPERIRAAHPILSLLLNRAGWGVFSVLVVSVIVYASTLVLPGDAAQAILGQQATPERLEVLREQLGLDQSAWAGFVHWFTGIFRGDFGTSLSTRQPVTELLGPKLLNSAALVLVAAVVSTALGVALGALTASRRDGVLDHVLGIVALVASAMPEYIVGVFVVLFLAVDLHAFPAISVLAPGQHIWDEPSKMVLPVLTLTIVVVPYILRMCRGSVIEALDSDYAEVARLKGVGGRRLLYRHALPNALAPTVQVIGLSLIYLAGGIVLVETVFQFPGLGLALVDAITARDVPVIQALVLLLSTCYVVLNILADVAVLLVTPRRRLPR</sequence>
<comment type="similarity">
    <text evidence="7">Belongs to the binding-protein-dependent transport system permease family.</text>
</comment>
<dbReference type="Gene3D" id="1.10.3720.10">
    <property type="entry name" value="MetI-like"/>
    <property type="match status" value="1"/>
</dbReference>
<accession>A0A930V675</accession>
<keyword evidence="5 7" id="KW-1133">Transmembrane helix</keyword>
<evidence type="ECO:0000256" key="5">
    <source>
        <dbReference type="ARBA" id="ARBA00022989"/>
    </source>
</evidence>
<dbReference type="PROSITE" id="PS50928">
    <property type="entry name" value="ABC_TM1"/>
    <property type="match status" value="1"/>
</dbReference>
<dbReference type="Pfam" id="PF19300">
    <property type="entry name" value="BPD_transp_1_N"/>
    <property type="match status" value="1"/>
</dbReference>
<name>A0A930V675_9ACTN</name>
<evidence type="ECO:0000256" key="6">
    <source>
        <dbReference type="ARBA" id="ARBA00023136"/>
    </source>
</evidence>